<keyword evidence="1" id="KW-1133">Transmembrane helix</keyword>
<sequence>MILDLSYFAAFCFAFTFLPLARADTICSGGGCYDTHKPSTPAIIGIVIAIVASASLIGWSIARCVRARRQSQPRNGQYAFVSHGPGHTTTEFGKAVRLQSGMNARGGVVV</sequence>
<feature type="transmembrane region" description="Helical" evidence="1">
    <location>
        <begin position="39"/>
        <end position="62"/>
    </location>
</feature>
<dbReference type="RefSeq" id="XP_003026499.1">
    <property type="nucleotide sequence ID" value="XM_003026453.1"/>
</dbReference>
<dbReference type="AlphaFoldDB" id="D8QKG6"/>
<organism evidence="4">
    <name type="scientific">Schizophyllum commune (strain H4-8 / FGSC 9210)</name>
    <name type="common">Split gill fungus</name>
    <dbReference type="NCBI Taxonomy" id="578458"/>
    <lineage>
        <taxon>Eukaryota</taxon>
        <taxon>Fungi</taxon>
        <taxon>Dikarya</taxon>
        <taxon>Basidiomycota</taxon>
        <taxon>Agaricomycotina</taxon>
        <taxon>Agaricomycetes</taxon>
        <taxon>Agaricomycetidae</taxon>
        <taxon>Agaricales</taxon>
        <taxon>Schizophyllaceae</taxon>
        <taxon>Schizophyllum</taxon>
    </lineage>
</organism>
<protein>
    <submittedName>
        <fullName evidence="3">Uncharacterized protein</fullName>
    </submittedName>
</protein>
<dbReference type="HOGENOM" id="CLU_2172520_0_0_1"/>
<dbReference type="VEuPathDB" id="FungiDB:SCHCODRAFT_02521376"/>
<gene>
    <name evidence="3" type="ORF">SCHCODRAFT_114337</name>
</gene>
<feature type="signal peptide" evidence="2">
    <location>
        <begin position="1"/>
        <end position="23"/>
    </location>
</feature>
<feature type="chain" id="PRO_5003120978" evidence="2">
    <location>
        <begin position="24"/>
        <end position="110"/>
    </location>
</feature>
<evidence type="ECO:0000256" key="2">
    <source>
        <dbReference type="SAM" id="SignalP"/>
    </source>
</evidence>
<proteinExistence type="predicted"/>
<keyword evidence="1" id="KW-0812">Transmembrane</keyword>
<dbReference type="KEGG" id="scm:SCHCO_02521376"/>
<dbReference type="GeneID" id="9593411"/>
<name>D8QKG6_SCHCM</name>
<dbReference type="Proteomes" id="UP000007431">
    <property type="component" value="Unassembled WGS sequence"/>
</dbReference>
<evidence type="ECO:0000256" key="1">
    <source>
        <dbReference type="SAM" id="Phobius"/>
    </source>
</evidence>
<evidence type="ECO:0000313" key="4">
    <source>
        <dbReference type="Proteomes" id="UP000007431"/>
    </source>
</evidence>
<reference evidence="3 4" key="1">
    <citation type="journal article" date="2010" name="Nat. Biotechnol.">
        <title>Genome sequence of the model mushroom Schizophyllum commune.</title>
        <authorList>
            <person name="Ohm R.A."/>
            <person name="de Jong J.F."/>
            <person name="Lugones L.G."/>
            <person name="Aerts A."/>
            <person name="Kothe E."/>
            <person name="Stajich J.E."/>
            <person name="de Vries R.P."/>
            <person name="Record E."/>
            <person name="Levasseur A."/>
            <person name="Baker S.E."/>
            <person name="Bartholomew K.A."/>
            <person name="Coutinho P.M."/>
            <person name="Erdmann S."/>
            <person name="Fowler T.J."/>
            <person name="Gathman A.C."/>
            <person name="Lombard V."/>
            <person name="Henrissat B."/>
            <person name="Knabe N."/>
            <person name="Kuees U."/>
            <person name="Lilly W.W."/>
            <person name="Lindquist E."/>
            <person name="Lucas S."/>
            <person name="Magnuson J.K."/>
            <person name="Piumi F."/>
            <person name="Raudaskoski M."/>
            <person name="Salamov A."/>
            <person name="Schmutz J."/>
            <person name="Schwarze F.W.M.R."/>
            <person name="vanKuyk P.A."/>
            <person name="Horton J.S."/>
            <person name="Grigoriev I.V."/>
            <person name="Woesten H.A.B."/>
        </authorList>
    </citation>
    <scope>NUCLEOTIDE SEQUENCE [LARGE SCALE GENOMIC DNA]</scope>
    <source>
        <strain evidence="4">H4-8 / FGSC 9210</strain>
    </source>
</reference>
<keyword evidence="4" id="KW-1185">Reference proteome</keyword>
<dbReference type="EMBL" id="GL377316">
    <property type="protein sequence ID" value="EFI91596.1"/>
    <property type="molecule type" value="Genomic_DNA"/>
</dbReference>
<dbReference type="OrthoDB" id="10405992at2759"/>
<dbReference type="InParanoid" id="D8QKG6"/>
<feature type="non-terminal residue" evidence="3">
    <location>
        <position position="110"/>
    </location>
</feature>
<keyword evidence="2" id="KW-0732">Signal</keyword>
<keyword evidence="1" id="KW-0472">Membrane</keyword>
<accession>D8QKG6</accession>
<evidence type="ECO:0000313" key="3">
    <source>
        <dbReference type="EMBL" id="EFI91596.1"/>
    </source>
</evidence>